<keyword evidence="2" id="KW-1185">Reference proteome</keyword>
<sequence length="136" mass="15639">NRLSCDCRLDWVYVLHRKTTQVAVKYALEEIQCSPNPEKIPEIPENLVCPYVERSDTFWEELIEQYKKYDYKEDDGINKTFLMTIPSKKLPCPDEYRPTPITVKQGPTSSSELSAGQGKARAGMQLAIVLSVFLMY</sequence>
<dbReference type="EMBL" id="CAKOFQ010007718">
    <property type="protein sequence ID" value="CAH2006921.1"/>
    <property type="molecule type" value="Genomic_DNA"/>
</dbReference>
<proteinExistence type="predicted"/>
<reference evidence="1" key="1">
    <citation type="submission" date="2022-03" db="EMBL/GenBank/DDBJ databases">
        <authorList>
            <person name="Sayadi A."/>
        </authorList>
    </citation>
    <scope>NUCLEOTIDE SEQUENCE</scope>
</reference>
<dbReference type="Proteomes" id="UP001152888">
    <property type="component" value="Unassembled WGS sequence"/>
</dbReference>
<protein>
    <submittedName>
        <fullName evidence="1">Uncharacterized protein</fullName>
    </submittedName>
</protein>
<gene>
    <name evidence="1" type="ORF">ACAOBT_LOCUS29382</name>
</gene>
<feature type="non-terminal residue" evidence="1">
    <location>
        <position position="1"/>
    </location>
</feature>
<evidence type="ECO:0000313" key="2">
    <source>
        <dbReference type="Proteomes" id="UP001152888"/>
    </source>
</evidence>
<organism evidence="1 2">
    <name type="scientific">Acanthoscelides obtectus</name>
    <name type="common">Bean weevil</name>
    <name type="synonym">Bruchus obtectus</name>
    <dbReference type="NCBI Taxonomy" id="200917"/>
    <lineage>
        <taxon>Eukaryota</taxon>
        <taxon>Metazoa</taxon>
        <taxon>Ecdysozoa</taxon>
        <taxon>Arthropoda</taxon>
        <taxon>Hexapoda</taxon>
        <taxon>Insecta</taxon>
        <taxon>Pterygota</taxon>
        <taxon>Neoptera</taxon>
        <taxon>Endopterygota</taxon>
        <taxon>Coleoptera</taxon>
        <taxon>Polyphaga</taxon>
        <taxon>Cucujiformia</taxon>
        <taxon>Chrysomeloidea</taxon>
        <taxon>Chrysomelidae</taxon>
        <taxon>Bruchinae</taxon>
        <taxon>Bruchini</taxon>
        <taxon>Acanthoscelides</taxon>
    </lineage>
</organism>
<dbReference type="OrthoDB" id="27267at2759"/>
<comment type="caution">
    <text evidence="1">The sequence shown here is derived from an EMBL/GenBank/DDBJ whole genome shotgun (WGS) entry which is preliminary data.</text>
</comment>
<name>A0A9P0Q2Z0_ACAOB</name>
<evidence type="ECO:0000313" key="1">
    <source>
        <dbReference type="EMBL" id="CAH2006921.1"/>
    </source>
</evidence>
<accession>A0A9P0Q2Z0</accession>
<dbReference type="AlphaFoldDB" id="A0A9P0Q2Z0"/>